<name>A0A4V3V0X4_9RHOB</name>
<dbReference type="RefSeq" id="WP_136393993.1">
    <property type="nucleotide sequence ID" value="NZ_SSND01000001.1"/>
</dbReference>
<dbReference type="Proteomes" id="UP000309450">
    <property type="component" value="Unassembled WGS sequence"/>
</dbReference>
<gene>
    <name evidence="2" type="ORF">E7811_08010</name>
</gene>
<protein>
    <recommendedName>
        <fullName evidence="4">Flagellar export protein FliJ</fullName>
    </recommendedName>
</protein>
<keyword evidence="1" id="KW-0175">Coiled coil</keyword>
<evidence type="ECO:0000313" key="3">
    <source>
        <dbReference type="Proteomes" id="UP000309450"/>
    </source>
</evidence>
<proteinExistence type="predicted"/>
<evidence type="ECO:0008006" key="4">
    <source>
        <dbReference type="Google" id="ProtNLM"/>
    </source>
</evidence>
<accession>A0A4V3V0X4</accession>
<evidence type="ECO:0000256" key="1">
    <source>
        <dbReference type="SAM" id="Coils"/>
    </source>
</evidence>
<sequence>MPDRDPRLVRLVRLAELIRDRDLGACRAAIAREDRIARQIAATTSQPIDLPEWQGDPRPALAYNRWCDDRRALLNVELARARAESAALKQAAQRALGRHDVLTQIADRGHPTRNRP</sequence>
<keyword evidence="3" id="KW-1185">Reference proteome</keyword>
<comment type="caution">
    <text evidence="2">The sequence shown here is derived from an EMBL/GenBank/DDBJ whole genome shotgun (WGS) entry which is preliminary data.</text>
</comment>
<organism evidence="2 3">
    <name type="scientific">Aliigemmobacter aestuarii</name>
    <dbReference type="NCBI Taxonomy" id="1445661"/>
    <lineage>
        <taxon>Bacteria</taxon>
        <taxon>Pseudomonadati</taxon>
        <taxon>Pseudomonadota</taxon>
        <taxon>Alphaproteobacteria</taxon>
        <taxon>Rhodobacterales</taxon>
        <taxon>Paracoccaceae</taxon>
        <taxon>Aliigemmobacter</taxon>
    </lineage>
</organism>
<evidence type="ECO:0000313" key="2">
    <source>
        <dbReference type="EMBL" id="THD85622.1"/>
    </source>
</evidence>
<dbReference type="EMBL" id="SSND01000001">
    <property type="protein sequence ID" value="THD85622.1"/>
    <property type="molecule type" value="Genomic_DNA"/>
</dbReference>
<dbReference type="AlphaFoldDB" id="A0A4V3V0X4"/>
<reference evidence="2 3" key="1">
    <citation type="submission" date="2019-04" db="EMBL/GenBank/DDBJ databases">
        <title>Draft genome sequence of Gemmobacter aestuarii sp. nov.</title>
        <authorList>
            <person name="Hameed A."/>
            <person name="Lin S.-Y."/>
            <person name="Shahina M."/>
            <person name="Lai W.-A."/>
            <person name="Young C.-C."/>
        </authorList>
    </citation>
    <scope>NUCLEOTIDE SEQUENCE [LARGE SCALE GENOMIC DNA]</scope>
    <source>
        <strain evidence="2 3">CC-PW-75</strain>
    </source>
</reference>
<feature type="coiled-coil region" evidence="1">
    <location>
        <begin position="71"/>
        <end position="98"/>
    </location>
</feature>